<gene>
    <name evidence="2" type="ORF">CCAP1982_LOCUS4969</name>
</gene>
<feature type="region of interest" description="Disordered" evidence="1">
    <location>
        <begin position="1"/>
        <end position="30"/>
    </location>
</feature>
<evidence type="ECO:0000313" key="2">
    <source>
        <dbReference type="EMBL" id="CAD6996285.1"/>
    </source>
</evidence>
<protein>
    <submittedName>
        <fullName evidence="2">(Mediterranean fruit fly) hypothetical protein</fullName>
    </submittedName>
</protein>
<accession>A0A811UFG9</accession>
<evidence type="ECO:0000313" key="3">
    <source>
        <dbReference type="Proteomes" id="UP000606786"/>
    </source>
</evidence>
<proteinExistence type="predicted"/>
<dbReference type="OrthoDB" id="8048686at2759"/>
<sequence length="289" mass="32311">MDLTSSAKRNSQRNGPSQRRSVSIDDDDNASNNSLSSFNILLTAASDTESQSPVSVRDMIKRYDTVAKLGTKGGVRGLQQQQYSLPAMKSAYFGVNKFGTHTSAHRYSTRHYATQRPEEDKGRQSTQTNHNNDNRRNKNKSNSKLNENGDFEKKERAVEMEEDSCLVRSRHISLSEGENVYVADHTRRTSSSPARSLPEVSRSFQETNCSEATNVVEEANLQPMETSYQSKTTIAKTAAGVRIIIDIFFDQEHQPLSPTDVVGSRVETDIPQSRILSEFQQQAANSQLN</sequence>
<feature type="region of interest" description="Disordered" evidence="1">
    <location>
        <begin position="104"/>
        <end position="158"/>
    </location>
</feature>
<evidence type="ECO:0000256" key="1">
    <source>
        <dbReference type="SAM" id="MobiDB-lite"/>
    </source>
</evidence>
<reference evidence="2" key="1">
    <citation type="submission" date="2020-11" db="EMBL/GenBank/DDBJ databases">
        <authorList>
            <person name="Whitehead M."/>
        </authorList>
    </citation>
    <scope>NUCLEOTIDE SEQUENCE</scope>
    <source>
        <strain evidence="2">EGII</strain>
    </source>
</reference>
<dbReference type="AlphaFoldDB" id="A0A811UFG9"/>
<feature type="compositionally biased region" description="Polar residues" evidence="1">
    <location>
        <begin position="1"/>
        <end position="20"/>
    </location>
</feature>
<dbReference type="EMBL" id="CAJHJT010000001">
    <property type="protein sequence ID" value="CAD6996285.1"/>
    <property type="molecule type" value="Genomic_DNA"/>
</dbReference>
<name>A0A811UFG9_CERCA</name>
<keyword evidence="3" id="KW-1185">Reference proteome</keyword>
<organism evidence="2 3">
    <name type="scientific">Ceratitis capitata</name>
    <name type="common">Mediterranean fruit fly</name>
    <name type="synonym">Tephritis capitata</name>
    <dbReference type="NCBI Taxonomy" id="7213"/>
    <lineage>
        <taxon>Eukaryota</taxon>
        <taxon>Metazoa</taxon>
        <taxon>Ecdysozoa</taxon>
        <taxon>Arthropoda</taxon>
        <taxon>Hexapoda</taxon>
        <taxon>Insecta</taxon>
        <taxon>Pterygota</taxon>
        <taxon>Neoptera</taxon>
        <taxon>Endopterygota</taxon>
        <taxon>Diptera</taxon>
        <taxon>Brachycera</taxon>
        <taxon>Muscomorpha</taxon>
        <taxon>Tephritoidea</taxon>
        <taxon>Tephritidae</taxon>
        <taxon>Ceratitis</taxon>
        <taxon>Ceratitis</taxon>
    </lineage>
</organism>
<dbReference type="Proteomes" id="UP000606786">
    <property type="component" value="Unassembled WGS sequence"/>
</dbReference>
<comment type="caution">
    <text evidence="2">The sequence shown here is derived from an EMBL/GenBank/DDBJ whole genome shotgun (WGS) entry which is preliminary data.</text>
</comment>